<feature type="region of interest" description="Disordered" evidence="1">
    <location>
        <begin position="27"/>
        <end position="135"/>
    </location>
</feature>
<feature type="transmembrane region" description="Helical" evidence="2">
    <location>
        <begin position="528"/>
        <end position="547"/>
    </location>
</feature>
<keyword evidence="2" id="KW-0472">Membrane</keyword>
<accession>A0A920CXX4</accession>
<feature type="transmembrane region" description="Helical" evidence="2">
    <location>
        <begin position="480"/>
        <end position="498"/>
    </location>
</feature>
<feature type="transmembrane region" description="Helical" evidence="2">
    <location>
        <begin position="264"/>
        <end position="282"/>
    </location>
</feature>
<feature type="transmembrane region" description="Helical" evidence="2">
    <location>
        <begin position="211"/>
        <end position="227"/>
    </location>
</feature>
<feature type="transmembrane region" description="Helical" evidence="2">
    <location>
        <begin position="311"/>
        <end position="330"/>
    </location>
</feature>
<feature type="transmembrane region" description="Helical" evidence="2">
    <location>
        <begin position="289"/>
        <end position="305"/>
    </location>
</feature>
<evidence type="ECO:0000313" key="3">
    <source>
        <dbReference type="EMBL" id="GIP15758.1"/>
    </source>
</evidence>
<dbReference type="EMBL" id="BOSE01000002">
    <property type="protein sequence ID" value="GIP15758.1"/>
    <property type="molecule type" value="Genomic_DNA"/>
</dbReference>
<organism evidence="3 4">
    <name type="scientific">Paenibacillus montaniterrae</name>
    <dbReference type="NCBI Taxonomy" id="429341"/>
    <lineage>
        <taxon>Bacteria</taxon>
        <taxon>Bacillati</taxon>
        <taxon>Bacillota</taxon>
        <taxon>Bacilli</taxon>
        <taxon>Bacillales</taxon>
        <taxon>Paenibacillaceae</taxon>
        <taxon>Paenibacillus</taxon>
    </lineage>
</organism>
<dbReference type="RefSeq" id="WP_213514033.1">
    <property type="nucleotide sequence ID" value="NZ_BOSE01000002.1"/>
</dbReference>
<protein>
    <recommendedName>
        <fullName evidence="5">DUF2339 domain-containing protein</fullName>
    </recommendedName>
</protein>
<evidence type="ECO:0000256" key="2">
    <source>
        <dbReference type="SAM" id="Phobius"/>
    </source>
</evidence>
<feature type="transmembrane region" description="Helical" evidence="2">
    <location>
        <begin position="598"/>
        <end position="616"/>
    </location>
</feature>
<feature type="transmembrane region" description="Helical" evidence="2">
    <location>
        <begin position="178"/>
        <end position="205"/>
    </location>
</feature>
<keyword evidence="2" id="KW-0812">Transmembrane</keyword>
<proteinExistence type="predicted"/>
<dbReference type="Proteomes" id="UP000683139">
    <property type="component" value="Unassembled WGS sequence"/>
</dbReference>
<evidence type="ECO:0008006" key="5">
    <source>
        <dbReference type="Google" id="ProtNLM"/>
    </source>
</evidence>
<feature type="transmembrane region" description="Helical" evidence="2">
    <location>
        <begin position="458"/>
        <end position="474"/>
    </location>
</feature>
<name>A0A920CXX4_9BACL</name>
<feature type="transmembrane region" description="Helical" evidence="2">
    <location>
        <begin position="239"/>
        <end position="258"/>
    </location>
</feature>
<keyword evidence="4" id="KW-1185">Reference proteome</keyword>
<dbReference type="PANTHER" id="PTHR38434">
    <property type="entry name" value="BLL2549 PROTEIN"/>
    <property type="match status" value="1"/>
</dbReference>
<dbReference type="PANTHER" id="PTHR38434:SF1">
    <property type="entry name" value="BLL2549 PROTEIN"/>
    <property type="match status" value="1"/>
</dbReference>
<keyword evidence="2" id="KW-1133">Transmembrane helix</keyword>
<feature type="transmembrane region" description="Helical" evidence="2">
    <location>
        <begin position="362"/>
        <end position="380"/>
    </location>
</feature>
<dbReference type="Pfam" id="PF10101">
    <property type="entry name" value="DUF2339"/>
    <property type="match status" value="2"/>
</dbReference>
<feature type="transmembrane region" description="Helical" evidence="2">
    <location>
        <begin position="652"/>
        <end position="670"/>
    </location>
</feature>
<feature type="compositionally biased region" description="Polar residues" evidence="1">
    <location>
        <begin position="48"/>
        <end position="60"/>
    </location>
</feature>
<feature type="compositionally biased region" description="Polar residues" evidence="1">
    <location>
        <begin position="69"/>
        <end position="82"/>
    </location>
</feature>
<feature type="compositionally biased region" description="Polar residues" evidence="1">
    <location>
        <begin position="98"/>
        <end position="128"/>
    </location>
</feature>
<evidence type="ECO:0000313" key="4">
    <source>
        <dbReference type="Proteomes" id="UP000683139"/>
    </source>
</evidence>
<dbReference type="InterPro" id="IPR019286">
    <property type="entry name" value="DUF2339_TM"/>
</dbReference>
<dbReference type="AlphaFoldDB" id="A0A920CXX4"/>
<evidence type="ECO:0000256" key="1">
    <source>
        <dbReference type="SAM" id="MobiDB-lite"/>
    </source>
</evidence>
<feature type="transmembrane region" description="Helical" evidence="2">
    <location>
        <begin position="392"/>
        <end position="410"/>
    </location>
</feature>
<feature type="transmembrane region" description="Helical" evidence="2">
    <location>
        <begin position="416"/>
        <end position="437"/>
    </location>
</feature>
<gene>
    <name evidence="3" type="ORF">J40TS1_14000</name>
</gene>
<feature type="transmembrane region" description="Helical" evidence="2">
    <location>
        <begin position="505"/>
        <end position="522"/>
    </location>
</feature>
<reference evidence="3" key="1">
    <citation type="submission" date="2021-03" db="EMBL/GenBank/DDBJ databases">
        <title>Antimicrobial resistance genes in bacteria isolated from Japanese honey, and their potential for conferring macrolide and lincosamide resistance in the American foulbrood pathogen Paenibacillus larvae.</title>
        <authorList>
            <person name="Okamoto M."/>
            <person name="Kumagai M."/>
            <person name="Kanamori H."/>
            <person name="Takamatsu D."/>
        </authorList>
    </citation>
    <scope>NUCLEOTIDE SEQUENCE</scope>
    <source>
        <strain evidence="3">J40TS1</strain>
    </source>
</reference>
<sequence length="679" mass="75888">MFNKEEINIDWNKKMMELEQRLASVEHELKQLKHTAQQPEQTRRQHGQAEQQRPPQSNANAYAPPHGPASNQQTNRPNQGSYTGMPAQQPVSAPAPLPTQQSAYTANQAQSHAFPANQAQHQQSQWDNRNVPPFQQPLQQNQWDNRNVPPFQVPPQQLAAGALQAKDASSMESILVKYILPIVFIIILLVGILLLFIAGVAYGLITEPVRCLLGVFLAACMYIVGLVQQRHKRPIWGKVLLGGAHGTFIITVSVAHLAYELIGVIWAALLYAAAFGLIIFSAVRWRSQLLVTIAVISGYLCMFLIDFNSIHTISFIIIQLVFSISMMLLAAKLNYRYAYGFAYMLLHVSLLITNGLQEYFSYKYLLAALIVQHLVVFVQYMRRKLVYTEHVVAQFIGITAIISWSAYYYNNPGGTSMIYLAVTLIIAVAYAIALLYFERTLSQEEVAQDVKRSLMLRTEISAIITCIALLFFFIELIGASFIGLVLFLLGTSLVLYGLRDEHPVLRWFGACLAFLGAISIIFDVPSKFASYEVLSWIIMLISIPVVYRECRHTFTGEKAQPNLLAGILWTEAALIFIFMTILANLLGDVIGNTVSTAYLVSLSWLLYAIAAIIVGAARKLKKARLTGIILLLVIVIKVIFIDITFLNLLSKSIMFTVLGGVGILVSFFLYNRTDEKKEG</sequence>
<comment type="caution">
    <text evidence="3">The sequence shown here is derived from an EMBL/GenBank/DDBJ whole genome shotgun (WGS) entry which is preliminary data.</text>
</comment>
<feature type="transmembrane region" description="Helical" evidence="2">
    <location>
        <begin position="567"/>
        <end position="586"/>
    </location>
</feature>
<feature type="transmembrane region" description="Helical" evidence="2">
    <location>
        <begin position="337"/>
        <end position="356"/>
    </location>
</feature>
<feature type="transmembrane region" description="Helical" evidence="2">
    <location>
        <begin position="628"/>
        <end position="646"/>
    </location>
</feature>